<evidence type="ECO:0000256" key="3">
    <source>
        <dbReference type="SAM" id="MobiDB-lite"/>
    </source>
</evidence>
<feature type="region of interest" description="Disordered" evidence="3">
    <location>
        <begin position="69"/>
        <end position="98"/>
    </location>
</feature>
<comment type="similarity">
    <text evidence="1">Belongs to the LDH2/MDH2 oxidoreductase family.</text>
</comment>
<keyword evidence="5" id="KW-1185">Reference proteome</keyword>
<gene>
    <name evidence="4" type="ORF">Leucomu_07310</name>
</gene>
<reference evidence="4 5" key="1">
    <citation type="submission" date="2019-01" db="EMBL/GenBank/DDBJ databases">
        <title>Leucobacter muris sp. nov. isolated from the nose of a laboratory mouse.</title>
        <authorList>
            <person name="Benga L."/>
            <person name="Sproeer C."/>
            <person name="Schumann P."/>
            <person name="Verbarg S."/>
            <person name="Bunk B."/>
            <person name="Engelhardt E."/>
            <person name="Benten P.M."/>
            <person name="Sager M."/>
        </authorList>
    </citation>
    <scope>NUCLEOTIDE SEQUENCE [LARGE SCALE GENOMIC DNA]</scope>
    <source>
        <strain evidence="4 5">DSM 101948</strain>
    </source>
</reference>
<evidence type="ECO:0000256" key="2">
    <source>
        <dbReference type="ARBA" id="ARBA00023002"/>
    </source>
</evidence>
<dbReference type="InterPro" id="IPR003767">
    <property type="entry name" value="Malate/L-lactate_DH-like"/>
</dbReference>
<dbReference type="Proteomes" id="UP000285768">
    <property type="component" value="Chromosome"/>
</dbReference>
<dbReference type="SUPFAM" id="SSF89733">
    <property type="entry name" value="L-sulfolactate dehydrogenase-like"/>
    <property type="match status" value="1"/>
</dbReference>
<name>A0ABX5QF88_9MICO</name>
<dbReference type="PANTHER" id="PTHR11091">
    <property type="entry name" value="OXIDOREDUCTASE-RELATED"/>
    <property type="match status" value="1"/>
</dbReference>
<dbReference type="PANTHER" id="PTHR11091:SF0">
    <property type="entry name" value="MALATE DEHYDROGENASE"/>
    <property type="match status" value="1"/>
</dbReference>
<evidence type="ECO:0000313" key="5">
    <source>
        <dbReference type="Proteomes" id="UP000285768"/>
    </source>
</evidence>
<dbReference type="EMBL" id="CP035037">
    <property type="protein sequence ID" value="QAB17751.1"/>
    <property type="molecule type" value="Genomic_DNA"/>
</dbReference>
<sequence length="353" mass="34438">MDALIEVAAHRLKGDVAAALAPFADAGRARGIEAEDADLAARWIVQAERLGLTGFGVDMLLRDLAHVSGSGPGAPATRDARDAAADPATGRESAVDAGATGSGAIDGIDATGAPGPLALAAAVRIAAASTAAHGIGLVGVRNVGALGVLGLAARSLAEAGAVALVSAQAPAMVAPWGGSSPAIGTNPLAFAAPRTGGSPLVADFATSRITLAELRRRREAGEPLPEGVALDAQGRPTVAADAAAALLPEGRLGSLTGLLVEVIAGAAVGGRAPSGEAAAGRGAVIIAFDPARAGGSGIAETCAEIAAEWRAAGGHVPGRFDALPQGHEDLEGAVALTQHQYDALLARGAEGAS</sequence>
<evidence type="ECO:0000313" key="4">
    <source>
        <dbReference type="EMBL" id="QAB17751.1"/>
    </source>
</evidence>
<dbReference type="InterPro" id="IPR036111">
    <property type="entry name" value="Mal/L-sulfo/L-lacto_DH-like_sf"/>
</dbReference>
<dbReference type="Pfam" id="PF02615">
    <property type="entry name" value="Ldh_2"/>
    <property type="match status" value="1"/>
</dbReference>
<dbReference type="RefSeq" id="WP_128386812.1">
    <property type="nucleotide sequence ID" value="NZ_CP035037.1"/>
</dbReference>
<evidence type="ECO:0000256" key="1">
    <source>
        <dbReference type="ARBA" id="ARBA00006056"/>
    </source>
</evidence>
<organism evidence="4 5">
    <name type="scientific">Leucobacter muris</name>
    <dbReference type="NCBI Taxonomy" id="1935379"/>
    <lineage>
        <taxon>Bacteria</taxon>
        <taxon>Bacillati</taxon>
        <taxon>Actinomycetota</taxon>
        <taxon>Actinomycetes</taxon>
        <taxon>Micrococcales</taxon>
        <taxon>Microbacteriaceae</taxon>
        <taxon>Leucobacter</taxon>
    </lineage>
</organism>
<accession>A0ABX5QF88</accession>
<dbReference type="Gene3D" id="3.30.1370.60">
    <property type="entry name" value="Hypothetical oxidoreductase yiak, domain 2"/>
    <property type="match status" value="1"/>
</dbReference>
<keyword evidence="2" id="KW-0560">Oxidoreductase</keyword>
<protein>
    <submittedName>
        <fullName evidence="4">Lactate dehydrogenase</fullName>
    </submittedName>
</protein>
<dbReference type="InterPro" id="IPR043143">
    <property type="entry name" value="Mal/L-sulf/L-lact_DH-like_NADP"/>
</dbReference>
<proteinExistence type="inferred from homology"/>